<feature type="compositionally biased region" description="Basic and acidic residues" evidence="10">
    <location>
        <begin position="56"/>
        <end position="69"/>
    </location>
</feature>
<gene>
    <name evidence="12" type="ORF">K452DRAFT_286905</name>
</gene>
<feature type="compositionally biased region" description="Polar residues" evidence="10">
    <location>
        <begin position="1313"/>
        <end position="1346"/>
    </location>
</feature>
<dbReference type="Proteomes" id="UP000799438">
    <property type="component" value="Unassembled WGS sequence"/>
</dbReference>
<keyword evidence="5" id="KW-0418">Kinase</keyword>
<dbReference type="PANTHER" id="PTHR43895">
    <property type="entry name" value="CALCIUM/CALMODULIN-DEPENDENT PROTEIN KINASE KINASE-RELATED"/>
    <property type="match status" value="1"/>
</dbReference>
<feature type="binding site" evidence="9">
    <location>
        <position position="387"/>
    </location>
    <ligand>
        <name>ATP</name>
        <dbReference type="ChEBI" id="CHEBI:30616"/>
    </ligand>
</feature>
<dbReference type="Gene3D" id="1.10.510.10">
    <property type="entry name" value="Transferase(Phosphotransferase) domain 1"/>
    <property type="match status" value="1"/>
</dbReference>
<keyword evidence="2" id="KW-0723">Serine/threonine-protein kinase</keyword>
<dbReference type="SUPFAM" id="SSF56112">
    <property type="entry name" value="Protein kinase-like (PK-like)"/>
    <property type="match status" value="1"/>
</dbReference>
<feature type="region of interest" description="Disordered" evidence="10">
    <location>
        <begin position="1"/>
        <end position="94"/>
    </location>
</feature>
<comment type="catalytic activity">
    <reaction evidence="8">
        <text>L-seryl-[protein] + ATP = O-phospho-L-seryl-[protein] + ADP + H(+)</text>
        <dbReference type="Rhea" id="RHEA:17989"/>
        <dbReference type="Rhea" id="RHEA-COMP:9863"/>
        <dbReference type="Rhea" id="RHEA-COMP:11604"/>
        <dbReference type="ChEBI" id="CHEBI:15378"/>
        <dbReference type="ChEBI" id="CHEBI:29999"/>
        <dbReference type="ChEBI" id="CHEBI:30616"/>
        <dbReference type="ChEBI" id="CHEBI:83421"/>
        <dbReference type="ChEBI" id="CHEBI:456216"/>
        <dbReference type="EC" id="2.7.11.1"/>
    </reaction>
</comment>
<feature type="region of interest" description="Disordered" evidence="10">
    <location>
        <begin position="1073"/>
        <end position="1474"/>
    </location>
</feature>
<feature type="region of interest" description="Disordered" evidence="10">
    <location>
        <begin position="503"/>
        <end position="614"/>
    </location>
</feature>
<keyword evidence="3" id="KW-0808">Transferase</keyword>
<feature type="compositionally biased region" description="Low complexity" evidence="10">
    <location>
        <begin position="1204"/>
        <end position="1214"/>
    </location>
</feature>
<dbReference type="SMART" id="SM00220">
    <property type="entry name" value="S_TKc"/>
    <property type="match status" value="1"/>
</dbReference>
<dbReference type="PANTHER" id="PTHR43895:SF152">
    <property type="entry name" value="SERINE_THREONINE-PROTEIN KINASE TOS3"/>
    <property type="match status" value="1"/>
</dbReference>
<evidence type="ECO:0000256" key="5">
    <source>
        <dbReference type="ARBA" id="ARBA00022777"/>
    </source>
</evidence>
<feature type="domain" description="Protein kinase" evidence="11">
    <location>
        <begin position="358"/>
        <end position="882"/>
    </location>
</feature>
<dbReference type="GeneID" id="54297875"/>
<feature type="compositionally biased region" description="Acidic residues" evidence="10">
    <location>
        <begin position="1389"/>
        <end position="1401"/>
    </location>
</feature>
<sequence>MAAPDRGTDAAVGARDDAPPSPPKFHHHQHYYNHHPTRNHSNNNHHRQHSHHHDQAHHVAVADHGRESRSSPPAAYDSDHTPRSGPQPAEDTQPAWQSLPATHHTSDLPYHSPRPLRYHTAYLPTSHSASADPSPSQTHSSSSSLNNMAGHRESSDAPDPQRVQQRTPERPAFRRDQLSSASTASNCTVRAPPVSDLALPTAARSNQRPHGDSYPRYPNQSYSVLQSQEEFMRYPNPPLQAHQIHPPGPHLLRTRSSHPSQYSSFSSVSTGLHPAQYIPIEGIKTHDHGIRTAGNSPATSPGLFDMGQPIRPVLGPSEEHGYYSSPYLHFTQRQVPKETHVADVDVDPISGRKIINQYEIIDELGRGVHGKVKLGRSLETGQFVAIKIVDRYSKRRRLGKNTSHEDKIRKEIAILKKARHPNIVGLLEVIDDPSRKKVYIVLEHVELGEVRWRTEGSREIIQIEHRRYEREARGIFDNESAALEDQRILLEAQRKRERQEKRRLRRLHAKREHEAGAESWSFEHGGDTEEEDSEGEEISRTSTATNEDPMGLGKKRSRAASSRAASPTDMDAETTPHAPLNERVEELRESMPSSSSLPSMGCEHTQEEPRSQSVTGLEGTMYGAYVSMPFRGRNPSIAGSSSSNNLDQLEDLDVPEHFRYVPLMTLSATRNAFRDTVLGLEYLHYQGVVHRDIKPANLLQSRDNRIKISDFGVSYLGRRTAAAIGDDQSESDAQDVDEAIELAKTVGTPAFYAPELCQTDADADALPVTGQIDVWALGVTLYCLVFGRVPFHDLNTFVVMRLIAEDEVYIPRFRLRAVDDRSGSRPGSHSRFFNPMTSNKRGPHDLVYEEIDDDLYDLLKRLFIKDPRRRITLREVKHHPWVLRDIADPIAWLEETDPSRETQGKKIEVSPNDVENAVVQLNLLERVKSGMRKLGGALGIGSGSKSSKSSRERPKGEGGVSSAASSSSTISQDARRSSLRPDDTIFAALRASRESDHPLSQSVTVSPDVRERAEFFIGPTSRPDSPDDGVDDDVRETTEKHDQLSFAERASQSSMSTAGSVRTLRQADFDFVSRRRGASPTMPQGVPSTPLTLDTPGASNLSGIFGGAGRRILRSVRSKERSSTERKTPAHSRATSIDRLVAGEEVDPHGEPSIALSDAVASGHVDPPAIPTESSAASSVVTSPASPVSHSTDARPLSRDGTPSRQSSISSTSSHRPRKRMVEEDRLYSLPAMQEYLDERFNRARDENRRRRIAEEQAASRPTSSHGPRPPSNHGPVLCPPSPDDEFYYQKKKEEESYSRRPSMTPRGYPVPLTSSSSDDQFFSGVSQSTSNPSLPSVISANSSIIQDEVVPEEQEKELQGTTKLEGPVVSVTEEHDHDGYDGDHALESDEDDDSSDDDFIELSTKKRKPPVHRHSRSESVSNAEISRHQVHSSISTSISTVVRKSSRSGSNGTVKKVRSNSGSDMEIIHHESA</sequence>
<feature type="compositionally biased region" description="Basic and acidic residues" evidence="10">
    <location>
        <begin position="1117"/>
        <end position="1128"/>
    </location>
</feature>
<feature type="region of interest" description="Disordered" evidence="10">
    <location>
        <begin position="934"/>
        <end position="981"/>
    </location>
</feature>
<dbReference type="GO" id="GO:0001558">
    <property type="term" value="P:regulation of cell growth"/>
    <property type="evidence" value="ECO:0007669"/>
    <property type="project" value="UniProtKB-ARBA"/>
</dbReference>
<dbReference type="FunFam" id="1.10.510.10:FF:000614">
    <property type="entry name" value="Serine/threonine protein kinase, putative"/>
    <property type="match status" value="1"/>
</dbReference>
<dbReference type="GO" id="GO:0007165">
    <property type="term" value="P:signal transduction"/>
    <property type="evidence" value="ECO:0007669"/>
    <property type="project" value="TreeGrafter"/>
</dbReference>
<feature type="compositionally biased region" description="Low complexity" evidence="10">
    <location>
        <begin position="590"/>
        <end position="600"/>
    </location>
</feature>
<evidence type="ECO:0000256" key="9">
    <source>
        <dbReference type="PROSITE-ProRule" id="PRU10141"/>
    </source>
</evidence>
<keyword evidence="13" id="KW-1185">Reference proteome</keyword>
<feature type="compositionally biased region" description="Basic and acidic residues" evidence="10">
    <location>
        <begin position="1373"/>
        <end position="1388"/>
    </location>
</feature>
<feature type="compositionally biased region" description="Basic and acidic residues" evidence="10">
    <location>
        <begin position="580"/>
        <end position="589"/>
    </location>
</feature>
<feature type="compositionally biased region" description="Basic and acidic residues" evidence="10">
    <location>
        <begin position="167"/>
        <end position="177"/>
    </location>
</feature>
<evidence type="ECO:0000256" key="2">
    <source>
        <dbReference type="ARBA" id="ARBA00022527"/>
    </source>
</evidence>
<evidence type="ECO:0000256" key="1">
    <source>
        <dbReference type="ARBA" id="ARBA00012513"/>
    </source>
</evidence>
<feature type="compositionally biased region" description="Low complexity" evidence="10">
    <location>
        <begin position="130"/>
        <end position="144"/>
    </location>
</feature>
<dbReference type="FunFam" id="3.30.200.20:FF:000206">
    <property type="entry name" value="Serine/threonine-protein kinase Ssp1"/>
    <property type="match status" value="1"/>
</dbReference>
<dbReference type="Pfam" id="PF00069">
    <property type="entry name" value="Pkinase"/>
    <property type="match status" value="2"/>
</dbReference>
<feature type="compositionally biased region" description="Basic and acidic residues" evidence="10">
    <location>
        <begin position="1288"/>
        <end position="1299"/>
    </location>
</feature>
<reference evidence="12" key="1">
    <citation type="journal article" date="2020" name="Stud. Mycol.">
        <title>101 Dothideomycetes genomes: a test case for predicting lifestyles and emergence of pathogens.</title>
        <authorList>
            <person name="Haridas S."/>
            <person name="Albert R."/>
            <person name="Binder M."/>
            <person name="Bloem J."/>
            <person name="Labutti K."/>
            <person name="Salamov A."/>
            <person name="Andreopoulos B."/>
            <person name="Baker S."/>
            <person name="Barry K."/>
            <person name="Bills G."/>
            <person name="Bluhm B."/>
            <person name="Cannon C."/>
            <person name="Castanera R."/>
            <person name="Culley D."/>
            <person name="Daum C."/>
            <person name="Ezra D."/>
            <person name="Gonzalez J."/>
            <person name="Henrissat B."/>
            <person name="Kuo A."/>
            <person name="Liang C."/>
            <person name="Lipzen A."/>
            <person name="Lutzoni F."/>
            <person name="Magnuson J."/>
            <person name="Mondo S."/>
            <person name="Nolan M."/>
            <person name="Ohm R."/>
            <person name="Pangilinan J."/>
            <person name="Park H.-J."/>
            <person name="Ramirez L."/>
            <person name="Alfaro M."/>
            <person name="Sun H."/>
            <person name="Tritt A."/>
            <person name="Yoshinaga Y."/>
            <person name="Zwiers L.-H."/>
            <person name="Turgeon B."/>
            <person name="Goodwin S."/>
            <person name="Spatafora J."/>
            <person name="Crous P."/>
            <person name="Grigoriev I."/>
        </authorList>
    </citation>
    <scope>NUCLEOTIDE SEQUENCE</scope>
    <source>
        <strain evidence="12">CBS 121167</strain>
    </source>
</reference>
<feature type="compositionally biased region" description="Polar residues" evidence="10">
    <location>
        <begin position="1086"/>
        <end position="1102"/>
    </location>
</feature>
<comment type="catalytic activity">
    <reaction evidence="7">
        <text>L-threonyl-[protein] + ATP = O-phospho-L-threonyl-[protein] + ADP + H(+)</text>
        <dbReference type="Rhea" id="RHEA:46608"/>
        <dbReference type="Rhea" id="RHEA-COMP:11060"/>
        <dbReference type="Rhea" id="RHEA-COMP:11605"/>
        <dbReference type="ChEBI" id="CHEBI:15378"/>
        <dbReference type="ChEBI" id="CHEBI:30013"/>
        <dbReference type="ChEBI" id="CHEBI:30616"/>
        <dbReference type="ChEBI" id="CHEBI:61977"/>
        <dbReference type="ChEBI" id="CHEBI:456216"/>
        <dbReference type="EC" id="2.7.11.1"/>
    </reaction>
</comment>
<dbReference type="EMBL" id="ML995484">
    <property type="protein sequence ID" value="KAF2142491.1"/>
    <property type="molecule type" value="Genomic_DNA"/>
</dbReference>
<feature type="compositionally biased region" description="Polar residues" evidence="10">
    <location>
        <begin position="1450"/>
        <end position="1464"/>
    </location>
</feature>
<feature type="compositionally biased region" description="Low complexity" evidence="10">
    <location>
        <begin position="1171"/>
        <end position="1191"/>
    </location>
</feature>
<feature type="compositionally biased region" description="Basic residues" evidence="10">
    <location>
        <begin position="24"/>
        <end position="55"/>
    </location>
</feature>
<organism evidence="12 13">
    <name type="scientific">Aplosporella prunicola CBS 121167</name>
    <dbReference type="NCBI Taxonomy" id="1176127"/>
    <lineage>
        <taxon>Eukaryota</taxon>
        <taxon>Fungi</taxon>
        <taxon>Dikarya</taxon>
        <taxon>Ascomycota</taxon>
        <taxon>Pezizomycotina</taxon>
        <taxon>Dothideomycetes</taxon>
        <taxon>Dothideomycetes incertae sedis</taxon>
        <taxon>Botryosphaeriales</taxon>
        <taxon>Aplosporellaceae</taxon>
        <taxon>Aplosporella</taxon>
    </lineage>
</organism>
<evidence type="ECO:0000313" key="12">
    <source>
        <dbReference type="EMBL" id="KAF2142491.1"/>
    </source>
</evidence>
<evidence type="ECO:0000256" key="4">
    <source>
        <dbReference type="ARBA" id="ARBA00022741"/>
    </source>
</evidence>
<dbReference type="InterPro" id="IPR011009">
    <property type="entry name" value="Kinase-like_dom_sf"/>
</dbReference>
<dbReference type="RefSeq" id="XP_033398203.1">
    <property type="nucleotide sequence ID" value="XM_033540379.1"/>
</dbReference>
<feature type="region of interest" description="Disordered" evidence="10">
    <location>
        <begin position="1015"/>
        <end position="1061"/>
    </location>
</feature>
<evidence type="ECO:0000259" key="11">
    <source>
        <dbReference type="PROSITE" id="PS50011"/>
    </source>
</evidence>
<evidence type="ECO:0000256" key="10">
    <source>
        <dbReference type="SAM" id="MobiDB-lite"/>
    </source>
</evidence>
<feature type="compositionally biased region" description="Polar residues" evidence="10">
    <location>
        <begin position="1050"/>
        <end position="1060"/>
    </location>
</feature>
<feature type="compositionally biased region" description="Basic and acidic residues" evidence="10">
    <location>
        <begin position="1237"/>
        <end position="1255"/>
    </location>
</feature>
<dbReference type="PROSITE" id="PS50011">
    <property type="entry name" value="PROTEIN_KINASE_DOM"/>
    <property type="match status" value="1"/>
</dbReference>
<evidence type="ECO:0000256" key="8">
    <source>
        <dbReference type="ARBA" id="ARBA00048679"/>
    </source>
</evidence>
<dbReference type="GO" id="GO:0042149">
    <property type="term" value="P:cellular response to glucose starvation"/>
    <property type="evidence" value="ECO:0007669"/>
    <property type="project" value="UniProtKB-ARBA"/>
</dbReference>
<evidence type="ECO:0000313" key="13">
    <source>
        <dbReference type="Proteomes" id="UP000799438"/>
    </source>
</evidence>
<feature type="compositionally biased region" description="Pro residues" evidence="10">
    <location>
        <begin position="1268"/>
        <end position="1282"/>
    </location>
</feature>
<feature type="compositionally biased region" description="Polar residues" evidence="10">
    <location>
        <begin position="178"/>
        <end position="188"/>
    </location>
</feature>
<evidence type="ECO:0000256" key="3">
    <source>
        <dbReference type="ARBA" id="ARBA00022679"/>
    </source>
</evidence>
<protein>
    <recommendedName>
        <fullName evidence="1">non-specific serine/threonine protein kinase</fullName>
        <ecNumber evidence="1">2.7.11.1</ecNumber>
    </recommendedName>
</protein>
<dbReference type="OrthoDB" id="68483at2759"/>
<dbReference type="InterPro" id="IPR017441">
    <property type="entry name" value="Protein_kinase_ATP_BS"/>
</dbReference>
<dbReference type="GO" id="GO:0004674">
    <property type="term" value="F:protein serine/threonine kinase activity"/>
    <property type="evidence" value="ECO:0007669"/>
    <property type="project" value="UniProtKB-KW"/>
</dbReference>
<evidence type="ECO:0000256" key="6">
    <source>
        <dbReference type="ARBA" id="ARBA00022840"/>
    </source>
</evidence>
<feature type="compositionally biased region" description="Low complexity" evidence="10">
    <location>
        <begin position="1433"/>
        <end position="1444"/>
    </location>
</feature>
<dbReference type="Gene3D" id="3.30.200.20">
    <property type="entry name" value="Phosphorylase Kinase, domain 1"/>
    <property type="match status" value="1"/>
</dbReference>
<accession>A0A6A6BIV4</accession>
<keyword evidence="4 9" id="KW-0547">Nucleotide-binding</keyword>
<dbReference type="InterPro" id="IPR000719">
    <property type="entry name" value="Prot_kinase_dom"/>
</dbReference>
<keyword evidence="6 9" id="KW-0067">ATP-binding</keyword>
<proteinExistence type="predicted"/>
<name>A0A6A6BIV4_9PEZI</name>
<evidence type="ECO:0000256" key="7">
    <source>
        <dbReference type="ARBA" id="ARBA00047899"/>
    </source>
</evidence>
<dbReference type="PROSITE" id="PS00107">
    <property type="entry name" value="PROTEIN_KINASE_ATP"/>
    <property type="match status" value="1"/>
</dbReference>
<feature type="compositionally biased region" description="Basic residues" evidence="10">
    <location>
        <begin position="1406"/>
        <end position="1416"/>
    </location>
</feature>
<dbReference type="EC" id="2.7.11.1" evidence="1"/>
<dbReference type="GO" id="GO:0005524">
    <property type="term" value="F:ATP binding"/>
    <property type="evidence" value="ECO:0007669"/>
    <property type="project" value="UniProtKB-UniRule"/>
</dbReference>
<feature type="region of interest" description="Disordered" evidence="10">
    <location>
        <begin position="125"/>
        <end position="219"/>
    </location>
</feature>
<feature type="compositionally biased region" description="Low complexity" evidence="10">
    <location>
        <begin position="961"/>
        <end position="972"/>
    </location>
</feature>